<protein>
    <submittedName>
        <fullName evidence="2">Uncharacterized protein</fullName>
    </submittedName>
</protein>
<keyword evidence="3" id="KW-1185">Reference proteome</keyword>
<gene>
    <name evidence="2" type="ORF">BI308_21015</name>
</gene>
<evidence type="ECO:0000313" key="2">
    <source>
        <dbReference type="EMBL" id="OJJ19820.1"/>
    </source>
</evidence>
<sequence>MSTTWYMVLTTYLLLFTLIGYTTFFYNNDFTTSPENFEKIVKDYGNNEKQKLVKRLLKSDAESSQFSNSLSSQSFNLILGAIVSFLSSTLMSKR</sequence>
<keyword evidence="1" id="KW-0812">Transmembrane</keyword>
<keyword evidence="1" id="KW-1133">Transmembrane helix</keyword>
<proteinExistence type="predicted"/>
<evidence type="ECO:0000313" key="3">
    <source>
        <dbReference type="Proteomes" id="UP000183940"/>
    </source>
</evidence>
<feature type="transmembrane region" description="Helical" evidence="1">
    <location>
        <begin position="74"/>
        <end position="92"/>
    </location>
</feature>
<feature type="transmembrane region" description="Helical" evidence="1">
    <location>
        <begin position="5"/>
        <end position="26"/>
    </location>
</feature>
<dbReference type="Proteomes" id="UP000183940">
    <property type="component" value="Unassembled WGS sequence"/>
</dbReference>
<evidence type="ECO:0000256" key="1">
    <source>
        <dbReference type="SAM" id="Phobius"/>
    </source>
</evidence>
<accession>A0A1L9QLS2</accession>
<reference evidence="2" key="1">
    <citation type="submission" date="2016-10" db="EMBL/GenBank/DDBJ databases">
        <title>CRISPR-Cas defence system in Roseofilum reptotaenium: evidence of a bacteriophage-cyanobacterium arms race in the coral black band disease.</title>
        <authorList>
            <person name="Buerger P."/>
            <person name="Wood-Charlson E.M."/>
            <person name="Weynberg K.D."/>
            <person name="Willis B."/>
            <person name="Van Oppen M.J."/>
        </authorList>
    </citation>
    <scope>NUCLEOTIDE SEQUENCE [LARGE SCALE GENOMIC DNA]</scope>
    <source>
        <strain evidence="2">AO1-A</strain>
    </source>
</reference>
<dbReference type="AlphaFoldDB" id="A0A1L9QLS2"/>
<name>A0A1L9QLS2_9CYAN</name>
<organism evidence="2 3">
    <name type="scientific">Roseofilum reptotaenium AO1-A</name>
    <dbReference type="NCBI Taxonomy" id="1925591"/>
    <lineage>
        <taxon>Bacteria</taxon>
        <taxon>Bacillati</taxon>
        <taxon>Cyanobacteriota</taxon>
        <taxon>Cyanophyceae</taxon>
        <taxon>Desertifilales</taxon>
        <taxon>Desertifilaceae</taxon>
        <taxon>Roseofilum</taxon>
    </lineage>
</organism>
<comment type="caution">
    <text evidence="2">The sequence shown here is derived from an EMBL/GenBank/DDBJ whole genome shotgun (WGS) entry which is preliminary data.</text>
</comment>
<dbReference type="EMBL" id="MLAW01000049">
    <property type="protein sequence ID" value="OJJ19820.1"/>
    <property type="molecule type" value="Genomic_DNA"/>
</dbReference>
<keyword evidence="1" id="KW-0472">Membrane</keyword>